<gene>
    <name evidence="3" type="ORF">C8E97_1220</name>
</gene>
<dbReference type="OrthoDB" id="99456at2"/>
<accession>A0A495VVH2</accession>
<evidence type="ECO:0000313" key="4">
    <source>
        <dbReference type="Proteomes" id="UP000282084"/>
    </source>
</evidence>
<dbReference type="PANTHER" id="PTHR42976:SF1">
    <property type="entry name" value="GH18 DOMAIN-CONTAINING PROTEIN-RELATED"/>
    <property type="match status" value="1"/>
</dbReference>
<evidence type="ECO:0000256" key="1">
    <source>
        <dbReference type="SAM" id="SignalP"/>
    </source>
</evidence>
<dbReference type="Gene3D" id="3.20.20.80">
    <property type="entry name" value="Glycosidases"/>
    <property type="match status" value="1"/>
</dbReference>
<organism evidence="3 4">
    <name type="scientific">Saccharothrix australiensis</name>
    <dbReference type="NCBI Taxonomy" id="2072"/>
    <lineage>
        <taxon>Bacteria</taxon>
        <taxon>Bacillati</taxon>
        <taxon>Actinomycetota</taxon>
        <taxon>Actinomycetes</taxon>
        <taxon>Pseudonocardiales</taxon>
        <taxon>Pseudonocardiaceae</taxon>
        <taxon>Saccharothrix</taxon>
    </lineage>
</organism>
<proteinExistence type="predicted"/>
<sequence>MKPLRRLTIALTAGVAALSLTPAAHAAPDPVPASPYLYQWGAKPNPATIMSQTGVKAFTLAFVLSDGGCNPAWDGTRPLTGADATLIRNIRAAGGEVIPSFGGWAGRKLGQHCSSADALAAAYQKVIDAYQLTAIDIDIEAAEFENATVQDRVLGALKIVKQKKPGVRTVVTMPTNRSGLNTWGRRLVTRAKELAAPVDVWTVMPFNFGGPSDMVAGTKSAVDGLKEHVKTTFGLTDDAAYRRSGLSSMNGVTDTGETVSTADFRAIHDWAAGKHLARFTFWATNRDRGNCGASGDNCSGTNQGTYDFTKIVAGYTG</sequence>
<name>A0A495VVH2_9PSEU</name>
<dbReference type="RefSeq" id="WP_121002438.1">
    <property type="nucleotide sequence ID" value="NZ_RBXO01000001.1"/>
</dbReference>
<keyword evidence="1" id="KW-0732">Signal</keyword>
<feature type="signal peptide" evidence="1">
    <location>
        <begin position="1"/>
        <end position="26"/>
    </location>
</feature>
<dbReference type="GO" id="GO:0016787">
    <property type="term" value="F:hydrolase activity"/>
    <property type="evidence" value="ECO:0007669"/>
    <property type="project" value="UniProtKB-KW"/>
</dbReference>
<dbReference type="InterPro" id="IPR052750">
    <property type="entry name" value="GH18_Chitinase"/>
</dbReference>
<comment type="caution">
    <text evidence="3">The sequence shown here is derived from an EMBL/GenBank/DDBJ whole genome shotgun (WGS) entry which is preliminary data.</text>
</comment>
<reference evidence="3 4" key="1">
    <citation type="submission" date="2018-10" db="EMBL/GenBank/DDBJ databases">
        <title>Sequencing the genomes of 1000 actinobacteria strains.</title>
        <authorList>
            <person name="Klenk H.-P."/>
        </authorList>
    </citation>
    <scope>NUCLEOTIDE SEQUENCE [LARGE SCALE GENOMIC DNA]</scope>
    <source>
        <strain evidence="3 4">DSM 43800</strain>
    </source>
</reference>
<dbReference type="InterPro" id="IPR017853">
    <property type="entry name" value="GH"/>
</dbReference>
<dbReference type="CDD" id="cd06543">
    <property type="entry name" value="GH18_PF-ChiA-like"/>
    <property type="match status" value="1"/>
</dbReference>
<dbReference type="Proteomes" id="UP000282084">
    <property type="component" value="Unassembled WGS sequence"/>
</dbReference>
<feature type="chain" id="PRO_5019732049" evidence="1">
    <location>
        <begin position="27"/>
        <end position="317"/>
    </location>
</feature>
<keyword evidence="4" id="KW-1185">Reference proteome</keyword>
<dbReference type="GO" id="GO:0005975">
    <property type="term" value="P:carbohydrate metabolic process"/>
    <property type="evidence" value="ECO:0007669"/>
    <property type="project" value="InterPro"/>
</dbReference>
<keyword evidence="3" id="KW-0378">Hydrolase</keyword>
<dbReference type="InterPro" id="IPR001223">
    <property type="entry name" value="Glyco_hydro18_cat"/>
</dbReference>
<dbReference type="AlphaFoldDB" id="A0A495VVH2"/>
<dbReference type="PANTHER" id="PTHR42976">
    <property type="entry name" value="BIFUNCTIONAL CHITINASE/LYSOZYME-RELATED"/>
    <property type="match status" value="1"/>
</dbReference>
<evidence type="ECO:0000313" key="3">
    <source>
        <dbReference type="EMBL" id="RKT52697.1"/>
    </source>
</evidence>
<dbReference type="EMBL" id="RBXO01000001">
    <property type="protein sequence ID" value="RKT52697.1"/>
    <property type="molecule type" value="Genomic_DNA"/>
</dbReference>
<feature type="domain" description="GH18" evidence="2">
    <location>
        <begin position="31"/>
        <end position="317"/>
    </location>
</feature>
<dbReference type="SUPFAM" id="SSF51445">
    <property type="entry name" value="(Trans)glycosidases"/>
    <property type="match status" value="1"/>
</dbReference>
<evidence type="ECO:0000259" key="2">
    <source>
        <dbReference type="PROSITE" id="PS51910"/>
    </source>
</evidence>
<protein>
    <submittedName>
        <fullName evidence="3">Glycosyl hydrolase family 18 (Putative chitinase)</fullName>
    </submittedName>
</protein>
<dbReference type="PROSITE" id="PS51910">
    <property type="entry name" value="GH18_2"/>
    <property type="match status" value="1"/>
</dbReference>